<feature type="compositionally biased region" description="Polar residues" evidence="1">
    <location>
        <begin position="55"/>
        <end position="65"/>
    </location>
</feature>
<proteinExistence type="predicted"/>
<dbReference type="Pfam" id="PF12949">
    <property type="entry name" value="HeH"/>
    <property type="match status" value="1"/>
</dbReference>
<dbReference type="InterPro" id="IPR025856">
    <property type="entry name" value="HeH/LEM_domain"/>
</dbReference>
<dbReference type="AlphaFoldDB" id="A0A9P9X023"/>
<dbReference type="GO" id="GO:0034399">
    <property type="term" value="C:nuclear periphery"/>
    <property type="evidence" value="ECO:0007669"/>
    <property type="project" value="TreeGrafter"/>
</dbReference>
<accession>A0A9P9X023</accession>
<protein>
    <recommendedName>
        <fullName evidence="2">HeH/LEM domain-containing protein</fullName>
    </recommendedName>
</protein>
<dbReference type="GO" id="GO:0003682">
    <property type="term" value="F:chromatin binding"/>
    <property type="evidence" value="ECO:0007669"/>
    <property type="project" value="InterPro"/>
</dbReference>
<dbReference type="PANTHER" id="PTHR47808:SF2">
    <property type="entry name" value="LEM DOMAIN-CONTAINING PROTEIN 2"/>
    <property type="match status" value="1"/>
</dbReference>
<name>A0A9P9X023_9PEZI</name>
<dbReference type="GO" id="GO:0005783">
    <property type="term" value="C:endoplasmic reticulum"/>
    <property type="evidence" value="ECO:0007669"/>
    <property type="project" value="TreeGrafter"/>
</dbReference>
<comment type="caution">
    <text evidence="3">The sequence shown here is derived from an EMBL/GenBank/DDBJ whole genome shotgun (WGS) entry which is preliminary data.</text>
</comment>
<sequence>MDSTQPLHRKRTRTKPPNDEAYAEAGTVEADPYVEENSHAATAIEVLPSTKVVKQKQTSQTNSSRTRAKRSKRENEPGGTSRSAPEAKCTENPLETIPSLDDNVDYLQPGFDANSVTVKELKKIFVTHAIKFDYSSKKKALVALFQREIEPRAGATLEVRANIKRSAAGIVDVR</sequence>
<keyword evidence="4" id="KW-1185">Reference proteome</keyword>
<feature type="domain" description="HeH/LEM" evidence="2">
    <location>
        <begin position="114"/>
        <end position="146"/>
    </location>
</feature>
<evidence type="ECO:0000256" key="1">
    <source>
        <dbReference type="SAM" id="MobiDB-lite"/>
    </source>
</evidence>
<evidence type="ECO:0000313" key="4">
    <source>
        <dbReference type="Proteomes" id="UP001056436"/>
    </source>
</evidence>
<dbReference type="OrthoDB" id="2503928at2759"/>
<evidence type="ECO:0000313" key="3">
    <source>
        <dbReference type="EMBL" id="KAI3528615.1"/>
    </source>
</evidence>
<dbReference type="PANTHER" id="PTHR47808">
    <property type="entry name" value="INNER NUCLEAR MEMBRANE PROTEIN HEH2-RELATED"/>
    <property type="match status" value="1"/>
</dbReference>
<reference evidence="3" key="1">
    <citation type="submission" date="2019-01" db="EMBL/GenBank/DDBJ databases">
        <title>Colletotrichum abscissum LGMF1257.</title>
        <authorList>
            <person name="Baroncelli R."/>
        </authorList>
    </citation>
    <scope>NUCLEOTIDE SEQUENCE</scope>
    <source>
        <strain evidence="3">Ca142</strain>
    </source>
</reference>
<dbReference type="CDD" id="cd12935">
    <property type="entry name" value="LEM_like"/>
    <property type="match status" value="1"/>
</dbReference>
<dbReference type="GO" id="GO:0071763">
    <property type="term" value="P:nuclear membrane organization"/>
    <property type="evidence" value="ECO:0007669"/>
    <property type="project" value="TreeGrafter"/>
</dbReference>
<gene>
    <name evidence="3" type="ORF">CABS02_15064</name>
</gene>
<organism evidence="3 4">
    <name type="scientific">Colletotrichum abscissum</name>
    <dbReference type="NCBI Taxonomy" id="1671311"/>
    <lineage>
        <taxon>Eukaryota</taxon>
        <taxon>Fungi</taxon>
        <taxon>Dikarya</taxon>
        <taxon>Ascomycota</taxon>
        <taxon>Pezizomycotina</taxon>
        <taxon>Sordariomycetes</taxon>
        <taxon>Hypocreomycetidae</taxon>
        <taxon>Glomerellales</taxon>
        <taxon>Glomerellaceae</taxon>
        <taxon>Colletotrichum</taxon>
        <taxon>Colletotrichum acutatum species complex</taxon>
    </lineage>
</organism>
<evidence type="ECO:0000259" key="2">
    <source>
        <dbReference type="Pfam" id="PF12949"/>
    </source>
</evidence>
<feature type="region of interest" description="Disordered" evidence="1">
    <location>
        <begin position="1"/>
        <end position="96"/>
    </location>
</feature>
<dbReference type="GO" id="GO:0005637">
    <property type="term" value="C:nuclear inner membrane"/>
    <property type="evidence" value="ECO:0007669"/>
    <property type="project" value="InterPro"/>
</dbReference>
<dbReference type="Proteomes" id="UP001056436">
    <property type="component" value="Unassembled WGS sequence"/>
</dbReference>
<dbReference type="EMBL" id="SDAQ01000252">
    <property type="protein sequence ID" value="KAI3528615.1"/>
    <property type="molecule type" value="Genomic_DNA"/>
</dbReference>
<dbReference type="InterPro" id="IPR044780">
    <property type="entry name" value="Heh2/Src1"/>
</dbReference>